<gene>
    <name evidence="2" type="ORF">JTE90_028173</name>
</gene>
<dbReference type="AlphaFoldDB" id="A0AAV6VBP0"/>
<dbReference type="InterPro" id="IPR025714">
    <property type="entry name" value="Methyltranfer_dom"/>
</dbReference>
<organism evidence="2 3">
    <name type="scientific">Oedothorax gibbosus</name>
    <dbReference type="NCBI Taxonomy" id="931172"/>
    <lineage>
        <taxon>Eukaryota</taxon>
        <taxon>Metazoa</taxon>
        <taxon>Ecdysozoa</taxon>
        <taxon>Arthropoda</taxon>
        <taxon>Chelicerata</taxon>
        <taxon>Arachnida</taxon>
        <taxon>Araneae</taxon>
        <taxon>Araneomorphae</taxon>
        <taxon>Entelegynae</taxon>
        <taxon>Araneoidea</taxon>
        <taxon>Linyphiidae</taxon>
        <taxon>Erigoninae</taxon>
        <taxon>Oedothorax</taxon>
    </lineage>
</organism>
<dbReference type="InterPro" id="IPR052220">
    <property type="entry name" value="METTL25"/>
</dbReference>
<proteinExistence type="predicted"/>
<evidence type="ECO:0000313" key="3">
    <source>
        <dbReference type="Proteomes" id="UP000827092"/>
    </source>
</evidence>
<protein>
    <recommendedName>
        <fullName evidence="1">Methyltransferase domain-containing protein</fullName>
    </recommendedName>
</protein>
<reference evidence="2 3" key="1">
    <citation type="journal article" date="2022" name="Nat. Ecol. Evol.">
        <title>A masculinizing supergene underlies an exaggerated male reproductive morph in a spider.</title>
        <authorList>
            <person name="Hendrickx F."/>
            <person name="De Corte Z."/>
            <person name="Sonet G."/>
            <person name="Van Belleghem S.M."/>
            <person name="Kostlbacher S."/>
            <person name="Vangestel C."/>
        </authorList>
    </citation>
    <scope>NUCLEOTIDE SEQUENCE [LARGE SCALE GENOMIC DNA]</scope>
    <source>
        <strain evidence="2">W744_W776</strain>
    </source>
</reference>
<sequence>MSWTPVQNEILICNDKTIDQFKLYAELLTLFLKETSFFTESYILDYFVKELWTKLPVGWLEVVSNLEVHDLEAFLNPENSIRYREPWPLSLLAFRSSAFALTALRKSIKSPEVIKKFLNENFFEDEEGRNNTITSEKTKLSFSTNEFEEKSGQHKNIPEFCRRHVKPKKQHEIFRMAQLSDIVFKHFGLKFAIDMGSGQGHLSRLLALCYNVKMATIEANQGHVSGAFQFDQQALTALEHSKKKADTSQNSVISNSTSLPHHVEGSITVASSDSYLEKVLKDTWNETFDENKESFALMGLHACGNLTETILKTFVKQKHCEVLLSIGCCYMKLESNSDGDGYPLSCFVKSLPHHALSYEAKELACHAIEMYIQRIHVNAPALKIHCYRATLEKCIIHHDPSLKHLGLRGVKHAETMEFHEYAERALSRATISIPKEYLLSEEVKSCVERWKEVLVFYSLRLIVAPVVESLILVDRLIYLYEQGKNFF</sequence>
<name>A0AAV6VBP0_9ARAC</name>
<feature type="domain" description="Methyltransferase" evidence="1">
    <location>
        <begin position="168"/>
        <end position="335"/>
    </location>
</feature>
<dbReference type="EMBL" id="JAFNEN010000132">
    <property type="protein sequence ID" value="KAG8193061.1"/>
    <property type="molecule type" value="Genomic_DNA"/>
</dbReference>
<keyword evidence="3" id="KW-1185">Reference proteome</keyword>
<comment type="caution">
    <text evidence="2">The sequence shown here is derived from an EMBL/GenBank/DDBJ whole genome shotgun (WGS) entry which is preliminary data.</text>
</comment>
<dbReference type="PANTHER" id="PTHR12496">
    <property type="entry name" value="CGI-41 METHYLTRANSFERASE"/>
    <property type="match status" value="1"/>
</dbReference>
<evidence type="ECO:0000313" key="2">
    <source>
        <dbReference type="EMBL" id="KAG8193061.1"/>
    </source>
</evidence>
<dbReference type="Proteomes" id="UP000827092">
    <property type="component" value="Unassembled WGS sequence"/>
</dbReference>
<evidence type="ECO:0000259" key="1">
    <source>
        <dbReference type="Pfam" id="PF13679"/>
    </source>
</evidence>
<dbReference type="PANTHER" id="PTHR12496:SF2">
    <property type="entry name" value="METHYLTRANSFERASE-LIKE PROTEIN 25B"/>
    <property type="match status" value="1"/>
</dbReference>
<accession>A0AAV6VBP0</accession>
<dbReference type="Pfam" id="PF13679">
    <property type="entry name" value="Methyltransf_32"/>
    <property type="match status" value="1"/>
</dbReference>